<dbReference type="EMBL" id="QXDF01000001">
    <property type="protein sequence ID" value="RIA56588.1"/>
    <property type="molecule type" value="Genomic_DNA"/>
</dbReference>
<evidence type="ECO:0000313" key="3">
    <source>
        <dbReference type="Proteomes" id="UP000266273"/>
    </source>
</evidence>
<proteinExistence type="predicted"/>
<dbReference type="Pfam" id="PF04976">
    <property type="entry name" value="DmsC"/>
    <property type="match status" value="1"/>
</dbReference>
<keyword evidence="1" id="KW-0812">Transmembrane</keyword>
<dbReference type="OrthoDB" id="5520897at2"/>
<keyword evidence="1" id="KW-0472">Membrane</keyword>
<feature type="transmembrane region" description="Helical" evidence="1">
    <location>
        <begin position="84"/>
        <end position="104"/>
    </location>
</feature>
<dbReference type="InterPro" id="IPR007059">
    <property type="entry name" value="DmsC"/>
</dbReference>
<name>A0A397Q6B8_9HYPH</name>
<dbReference type="Gene3D" id="1.20.1630.10">
    <property type="entry name" value="Formate dehydrogenase/DMSO reductase domain"/>
    <property type="match status" value="1"/>
</dbReference>
<feature type="transmembrane region" description="Helical" evidence="1">
    <location>
        <begin position="176"/>
        <end position="195"/>
    </location>
</feature>
<evidence type="ECO:0000256" key="1">
    <source>
        <dbReference type="SAM" id="Phobius"/>
    </source>
</evidence>
<dbReference type="PANTHER" id="PTHR38095:SF1">
    <property type="entry name" value="ANAEROBIC DIMETHYL SULFOXIDE REDUCTASE CHAIN YNFH"/>
    <property type="match status" value="1"/>
</dbReference>
<accession>A0A397Q6B8</accession>
<feature type="transmembrane region" description="Helical" evidence="1">
    <location>
        <begin position="7"/>
        <end position="32"/>
    </location>
</feature>
<dbReference type="AlphaFoldDB" id="A0A397Q6B8"/>
<keyword evidence="3" id="KW-1185">Reference proteome</keyword>
<feature type="transmembrane region" description="Helical" evidence="1">
    <location>
        <begin position="38"/>
        <end position="63"/>
    </location>
</feature>
<dbReference type="PANTHER" id="PTHR38095">
    <property type="entry name" value="ANAEROBIC DIMETHYL SULFOXIDE REDUCTASE CHAIN YNFH"/>
    <property type="match status" value="1"/>
</dbReference>
<dbReference type="GO" id="GO:0005886">
    <property type="term" value="C:plasma membrane"/>
    <property type="evidence" value="ECO:0007669"/>
    <property type="project" value="TreeGrafter"/>
</dbReference>
<feature type="transmembrane region" description="Helical" evidence="1">
    <location>
        <begin position="110"/>
        <end position="134"/>
    </location>
</feature>
<evidence type="ECO:0000313" key="2">
    <source>
        <dbReference type="EMBL" id="RIA56588.1"/>
    </source>
</evidence>
<comment type="caution">
    <text evidence="2">The sequence shown here is derived from an EMBL/GenBank/DDBJ whole genome shotgun (WGS) entry which is preliminary data.</text>
</comment>
<feature type="transmembrane region" description="Helical" evidence="1">
    <location>
        <begin position="146"/>
        <end position="170"/>
    </location>
</feature>
<organism evidence="2 3">
    <name type="scientific">Dichotomicrobium thermohalophilum</name>
    <dbReference type="NCBI Taxonomy" id="933063"/>
    <lineage>
        <taxon>Bacteria</taxon>
        <taxon>Pseudomonadati</taxon>
        <taxon>Pseudomonadota</taxon>
        <taxon>Alphaproteobacteria</taxon>
        <taxon>Hyphomicrobiales</taxon>
        <taxon>Hyphomicrobiaceae</taxon>
        <taxon>Dichotomicrobium</taxon>
    </lineage>
</organism>
<dbReference type="GO" id="GO:0009390">
    <property type="term" value="C:dimethyl sulfoxide reductase complex"/>
    <property type="evidence" value="ECO:0007669"/>
    <property type="project" value="TreeGrafter"/>
</dbReference>
<dbReference type="RefSeq" id="WP_119061369.1">
    <property type="nucleotide sequence ID" value="NZ_QXDF01000001.1"/>
</dbReference>
<reference evidence="2 3" key="1">
    <citation type="submission" date="2018-08" db="EMBL/GenBank/DDBJ databases">
        <title>Genomic Encyclopedia of Archaeal and Bacterial Type Strains, Phase II (KMG-II): from individual species to whole genera.</title>
        <authorList>
            <person name="Goeker M."/>
        </authorList>
    </citation>
    <scope>NUCLEOTIDE SEQUENCE [LARGE SCALE GENOMIC DNA]</scope>
    <source>
        <strain evidence="2 3">DSM 5002</strain>
    </source>
</reference>
<feature type="transmembrane region" description="Helical" evidence="1">
    <location>
        <begin position="276"/>
        <end position="297"/>
    </location>
</feature>
<dbReference type="GO" id="GO:0009389">
    <property type="term" value="F:dimethyl sulfoxide reductase activity"/>
    <property type="evidence" value="ECO:0007669"/>
    <property type="project" value="TreeGrafter"/>
</dbReference>
<dbReference type="GO" id="GO:0019645">
    <property type="term" value="P:anaerobic electron transport chain"/>
    <property type="evidence" value="ECO:0007669"/>
    <property type="project" value="InterPro"/>
</dbReference>
<keyword evidence="1" id="KW-1133">Transmembrane helix</keyword>
<dbReference type="Proteomes" id="UP000266273">
    <property type="component" value="Unassembled WGS sequence"/>
</dbReference>
<feature type="transmembrane region" description="Helical" evidence="1">
    <location>
        <begin position="252"/>
        <end position="270"/>
    </location>
</feature>
<gene>
    <name evidence="2" type="ORF">BXY53_1694</name>
</gene>
<protein>
    <submittedName>
        <fullName evidence="2">DMSO reductase anchor subunit</fullName>
    </submittedName>
</protein>
<sequence>MHPAYSVIAFTTMSGAGYGLLALLGISGAAGLLPAERWFGLVAFAVALGLVTAGLLASTFHLGHPERAWRAFTQWRSSWLSREGVAAVVTYVPAGLYAIGWVFLEQNSGLWAVAGWLTAICAAITVYCTAMIYASLRTIPRWHNRWVPPVYLALGLATGAVLLALIAQVFGLFAPWMAWLTVAAFALGIVLKLAYWGSADNAPRQYTAEQATGLGGIGKVRQLEAPHTQANFVQREMGYQVARKHADRLRRIVLVAFAAPALLLALAAVAPTAIGILLSLLAAAAATIGVAVERWLFFAEAEHIVTLYYGAAAI</sequence>